<dbReference type="PANTHER" id="PTHR13989:SF16">
    <property type="entry name" value="REPLICATION PROTEIN A2"/>
    <property type="match status" value="1"/>
</dbReference>
<sequence length="334" mass="38256">MEIVTLKPRTGALLLVKHILSSSKPNYRSSSEAENGKHLFNDYASRYDHYDNADSIQGGSQAHYEMQENIQYWSITLKNCIDKRGKTLNFTHARISGIIVKARFESFQNSTTLVLDIDDMTGIISCVLESPGLFLNRRNASKTQNERIFGRAGAGMSWEERKKMIIFEKFKKYEIEYKGIQNFVGQFAEIYGCLKKSEQALNSNEDLQKRDLIEIFGTVTSVEKRKKFSKYSVDDGTGVITVIRWYTDRELKLREASYQSTGDSSACDLESEDIKLGSLVVASGVVGRDYSSRYDTPDENKDYQQNIQLLFKARLIRQIVNPNVYTLEMVERMI</sequence>
<keyword evidence="3" id="KW-0539">Nucleus</keyword>
<gene>
    <name evidence="4" type="ORF">BB560_001315</name>
</gene>
<protein>
    <submittedName>
        <fullName evidence="4">Uncharacterized protein</fullName>
    </submittedName>
</protein>
<dbReference type="AlphaFoldDB" id="A0A2T9ZI01"/>
<accession>A0A2T9ZI01</accession>
<reference evidence="4 5" key="1">
    <citation type="journal article" date="2018" name="MBio">
        <title>Comparative Genomics Reveals the Core Gene Toolbox for the Fungus-Insect Symbiosis.</title>
        <authorList>
            <person name="Wang Y."/>
            <person name="Stata M."/>
            <person name="Wang W."/>
            <person name="Stajich J.E."/>
            <person name="White M.M."/>
            <person name="Moncalvo J.M."/>
        </authorList>
    </citation>
    <scope>NUCLEOTIDE SEQUENCE [LARGE SCALE GENOMIC DNA]</scope>
    <source>
        <strain evidence="4 5">SC-DP-2</strain>
    </source>
</reference>
<dbReference type="SUPFAM" id="SSF50249">
    <property type="entry name" value="Nucleic acid-binding proteins"/>
    <property type="match status" value="1"/>
</dbReference>
<dbReference type="PANTHER" id="PTHR13989">
    <property type="entry name" value="REPLICATION PROTEIN A-RELATED"/>
    <property type="match status" value="1"/>
</dbReference>
<dbReference type="Proteomes" id="UP000245609">
    <property type="component" value="Unassembled WGS sequence"/>
</dbReference>
<dbReference type="Gene3D" id="2.40.50.140">
    <property type="entry name" value="Nucleic acid-binding proteins"/>
    <property type="match status" value="2"/>
</dbReference>
<dbReference type="OrthoDB" id="77828at2759"/>
<evidence type="ECO:0000313" key="4">
    <source>
        <dbReference type="EMBL" id="PVV04190.1"/>
    </source>
</evidence>
<dbReference type="EMBL" id="MBFS01000151">
    <property type="protein sequence ID" value="PVV04190.1"/>
    <property type="molecule type" value="Genomic_DNA"/>
</dbReference>
<proteinExistence type="predicted"/>
<dbReference type="InterPro" id="IPR012340">
    <property type="entry name" value="NA-bd_OB-fold"/>
</dbReference>
<keyword evidence="5" id="KW-1185">Reference proteome</keyword>
<organism evidence="4 5">
    <name type="scientific">Smittium megazygosporum</name>
    <dbReference type="NCBI Taxonomy" id="133381"/>
    <lineage>
        <taxon>Eukaryota</taxon>
        <taxon>Fungi</taxon>
        <taxon>Fungi incertae sedis</taxon>
        <taxon>Zoopagomycota</taxon>
        <taxon>Kickxellomycotina</taxon>
        <taxon>Harpellomycetes</taxon>
        <taxon>Harpellales</taxon>
        <taxon>Legeriomycetaceae</taxon>
        <taxon>Smittium</taxon>
    </lineage>
</organism>
<evidence type="ECO:0000313" key="5">
    <source>
        <dbReference type="Proteomes" id="UP000245609"/>
    </source>
</evidence>
<dbReference type="GO" id="GO:0005634">
    <property type="term" value="C:nucleus"/>
    <property type="evidence" value="ECO:0007669"/>
    <property type="project" value="UniProtKB-SubCell"/>
</dbReference>
<evidence type="ECO:0000256" key="1">
    <source>
        <dbReference type="ARBA" id="ARBA00004123"/>
    </source>
</evidence>
<evidence type="ECO:0000256" key="2">
    <source>
        <dbReference type="ARBA" id="ARBA00023125"/>
    </source>
</evidence>
<name>A0A2T9ZI01_9FUNG</name>
<comment type="caution">
    <text evidence="4">The sequence shown here is derived from an EMBL/GenBank/DDBJ whole genome shotgun (WGS) entry which is preliminary data.</text>
</comment>
<keyword evidence="2" id="KW-0238">DNA-binding</keyword>
<evidence type="ECO:0000256" key="3">
    <source>
        <dbReference type="ARBA" id="ARBA00023242"/>
    </source>
</evidence>
<comment type="subcellular location">
    <subcellularLocation>
        <location evidence="1">Nucleus</location>
    </subcellularLocation>
</comment>
<dbReference type="InterPro" id="IPR040260">
    <property type="entry name" value="RFA2-like"/>
</dbReference>
<dbReference type="GO" id="GO:0003677">
    <property type="term" value="F:DNA binding"/>
    <property type="evidence" value="ECO:0007669"/>
    <property type="project" value="UniProtKB-KW"/>
</dbReference>